<evidence type="ECO:0000313" key="2">
    <source>
        <dbReference type="EMBL" id="MEZ7196312.1"/>
    </source>
</evidence>
<keyword evidence="1" id="KW-0732">Signal</keyword>
<accession>A0ABV4K023</accession>
<dbReference type="PANTHER" id="PTHR21180">
    <property type="entry name" value="ENDONUCLEASE/EXONUCLEASE/PHOSPHATASE FAMILY DOMAIN-CONTAINING PROTEIN 1"/>
    <property type="match status" value="1"/>
</dbReference>
<keyword evidence="2" id="KW-0238">DNA-binding</keyword>
<dbReference type="EMBL" id="JBGLYH010000011">
    <property type="protein sequence ID" value="MEZ7196312.1"/>
    <property type="molecule type" value="Genomic_DNA"/>
</dbReference>
<dbReference type="Gene3D" id="1.10.150.280">
    <property type="entry name" value="AF1531-like domain"/>
    <property type="match status" value="1"/>
</dbReference>
<proteinExistence type="predicted"/>
<dbReference type="Proteomes" id="UP001568698">
    <property type="component" value="Unassembled WGS sequence"/>
</dbReference>
<gene>
    <name evidence="2" type="ORF">AB6M95_06085</name>
</gene>
<evidence type="ECO:0000313" key="3">
    <source>
        <dbReference type="Proteomes" id="UP001568698"/>
    </source>
</evidence>
<reference evidence="2 3" key="1">
    <citation type="submission" date="2024-08" db="EMBL/GenBank/DDBJ databases">
        <title>Sulfate-reducing bacteria isolated from formation water of the oil field in Kazakhstan and description of Pseudodesulfovibrio sp.</title>
        <authorList>
            <person name="Bidzhieva S.K."/>
            <person name="Tourova T.P."/>
            <person name="Grouzdev D.S."/>
            <person name="Beletsky A.V."/>
            <person name="Sokolova D.S."/>
            <person name="Samigullina S.R."/>
            <person name="Poltaraus A.B."/>
            <person name="Avtukh A.N."/>
            <person name="Tereshina V.M."/>
            <person name="Zhaparov N.S."/>
            <person name="Mardanov A.V."/>
            <person name="Nazina T.N."/>
        </authorList>
    </citation>
    <scope>NUCLEOTIDE SEQUENCE [LARGE SCALE GENOMIC DNA]</scope>
    <source>
        <strain evidence="2 3">9FUS</strain>
    </source>
</reference>
<keyword evidence="3" id="KW-1185">Reference proteome</keyword>
<comment type="caution">
    <text evidence="2">The sequence shown here is derived from an EMBL/GenBank/DDBJ whole genome shotgun (WGS) entry which is preliminary data.</text>
</comment>
<dbReference type="RefSeq" id="WP_371385850.1">
    <property type="nucleotide sequence ID" value="NZ_JBGLYH010000011.1"/>
</dbReference>
<feature type="signal peptide" evidence="1">
    <location>
        <begin position="1"/>
        <end position="23"/>
    </location>
</feature>
<feature type="chain" id="PRO_5045611702" evidence="1">
    <location>
        <begin position="24"/>
        <end position="108"/>
    </location>
</feature>
<dbReference type="SUPFAM" id="SSF47781">
    <property type="entry name" value="RuvA domain 2-like"/>
    <property type="match status" value="1"/>
</dbReference>
<protein>
    <submittedName>
        <fullName evidence="2">ComEA family DNA-binding protein</fullName>
    </submittedName>
</protein>
<sequence>MKQTLITLCLAALCLLFAATAFAGGIVSFNTATAEQLMAIEDIDIPEDLAKAIVDYRKANGPFKSAEDMLKVPGMTQDFMEELNPQVTDDGDVIYDPDAEPALAPSKC</sequence>
<dbReference type="GO" id="GO:0003677">
    <property type="term" value="F:DNA binding"/>
    <property type="evidence" value="ECO:0007669"/>
    <property type="project" value="UniProtKB-KW"/>
</dbReference>
<evidence type="ECO:0000256" key="1">
    <source>
        <dbReference type="SAM" id="SignalP"/>
    </source>
</evidence>
<dbReference type="PANTHER" id="PTHR21180:SF32">
    <property type="entry name" value="ENDONUCLEASE_EXONUCLEASE_PHOSPHATASE FAMILY DOMAIN-CONTAINING PROTEIN 1"/>
    <property type="match status" value="1"/>
</dbReference>
<organism evidence="2 3">
    <name type="scientific">Pseudodesulfovibrio karagichevae</name>
    <dbReference type="NCBI Taxonomy" id="3239305"/>
    <lineage>
        <taxon>Bacteria</taxon>
        <taxon>Pseudomonadati</taxon>
        <taxon>Thermodesulfobacteriota</taxon>
        <taxon>Desulfovibrionia</taxon>
        <taxon>Desulfovibrionales</taxon>
        <taxon>Desulfovibrionaceae</taxon>
    </lineage>
</organism>
<dbReference type="InterPro" id="IPR051675">
    <property type="entry name" value="Endo/Exo/Phosphatase_dom_1"/>
</dbReference>
<dbReference type="Pfam" id="PF12836">
    <property type="entry name" value="HHH_3"/>
    <property type="match status" value="1"/>
</dbReference>
<dbReference type="InterPro" id="IPR010994">
    <property type="entry name" value="RuvA_2-like"/>
</dbReference>
<name>A0ABV4K023_9BACT</name>